<dbReference type="Proteomes" id="UP000823637">
    <property type="component" value="Unassembled WGS sequence"/>
</dbReference>
<dbReference type="CDD" id="cd14745">
    <property type="entry name" value="GH66"/>
    <property type="match status" value="1"/>
</dbReference>
<dbReference type="Gene3D" id="2.60.40.1180">
    <property type="entry name" value="Golgi alpha-mannosidase II"/>
    <property type="match status" value="1"/>
</dbReference>
<sequence>MKKVKFIVGLPVLAASLLFAACEPITVTNNPITYGDGYCPLSTDKAMYKPGEEVRFNMDRNIDGQDGVMVRYKHLDEVLFEEQFNGAGSWTWTPPAEDKRGYMVDLHKVIDGKDSVFYSIAVDVSSDPKFYPRNGFLSAFEAMPQSDIKSVMSHLNRYHINYVQFQDWHYKHHMPLAGSPSAPMQTWTDICSRTNSKSTVDSYISLAHEYGMVTLFYNLAYGALDDAATDGVADEWYVFTDRNHTTKDVHELGAPFKSSIYLLDPSNPEWQEYLGDRNDDVYEVFAFDGYQIDQLGGRGTRYNYDGGEVKVDETFKGFVEYMKSRRPDKRLVMNAVGQYGQENSISKTDVDFLYTEVWGSREGDTGNPGFTALSDVITQNDSWGGGKETVLAAYMNYDYGKLGNSTFNTPGVLMAMSAIYAWGGSILNMGEHMLCNEYFPNSNLSMTGELKQAVIRYYDFLTAYENPLRDAGDWIGVDAVSAANVVSFNQWPPQLGNIATLGKRMGGVEYVHFLNYSGASHLNWRDSDANQTAPTRYEDLQVQITVNGTVRDVWCATPDADSGVSRKLEFLQNGNQITVTIPVIQYWTMVAIEY</sequence>
<gene>
    <name evidence="4" type="ORF">IAC32_07070</name>
</gene>
<dbReference type="Gene3D" id="3.20.20.80">
    <property type="entry name" value="Glycosidases"/>
    <property type="match status" value="1"/>
</dbReference>
<reference evidence="4" key="1">
    <citation type="submission" date="2020-10" db="EMBL/GenBank/DDBJ databases">
        <authorList>
            <person name="Gilroy R."/>
        </authorList>
    </citation>
    <scope>NUCLEOTIDE SEQUENCE</scope>
    <source>
        <strain evidence="4">D3-1215</strain>
    </source>
</reference>
<evidence type="ECO:0000313" key="5">
    <source>
        <dbReference type="Proteomes" id="UP000823637"/>
    </source>
</evidence>
<name>A0A9D9EG58_9BACT</name>
<dbReference type="EMBL" id="JADIMR010000103">
    <property type="protein sequence ID" value="MBO8447486.1"/>
    <property type="molecule type" value="Genomic_DNA"/>
</dbReference>
<evidence type="ECO:0000256" key="2">
    <source>
        <dbReference type="ARBA" id="ARBA00022729"/>
    </source>
</evidence>
<dbReference type="InterPro" id="IPR013780">
    <property type="entry name" value="Glyco_hydro_b"/>
</dbReference>
<evidence type="ECO:0000256" key="1">
    <source>
        <dbReference type="ARBA" id="ARBA00010837"/>
    </source>
</evidence>
<dbReference type="Pfam" id="PF13199">
    <property type="entry name" value="Glyco_hydro_66"/>
    <property type="match status" value="1"/>
</dbReference>
<evidence type="ECO:0000313" key="4">
    <source>
        <dbReference type="EMBL" id="MBO8447486.1"/>
    </source>
</evidence>
<evidence type="ECO:0000256" key="3">
    <source>
        <dbReference type="SAM" id="SignalP"/>
    </source>
</evidence>
<keyword evidence="2 3" id="KW-0732">Signal</keyword>
<dbReference type="InterPro" id="IPR025092">
    <property type="entry name" value="Glyco_hydro_66"/>
</dbReference>
<proteinExistence type="inferred from homology"/>
<dbReference type="InterPro" id="IPR017853">
    <property type="entry name" value="GH"/>
</dbReference>
<accession>A0A9D9EG58</accession>
<reference evidence="4" key="2">
    <citation type="journal article" date="2021" name="PeerJ">
        <title>Extensive microbial diversity within the chicken gut microbiome revealed by metagenomics and culture.</title>
        <authorList>
            <person name="Gilroy R."/>
            <person name="Ravi A."/>
            <person name="Getino M."/>
            <person name="Pursley I."/>
            <person name="Horton D.L."/>
            <person name="Alikhan N.F."/>
            <person name="Baker D."/>
            <person name="Gharbi K."/>
            <person name="Hall N."/>
            <person name="Watson M."/>
            <person name="Adriaenssens E.M."/>
            <person name="Foster-Nyarko E."/>
            <person name="Jarju S."/>
            <person name="Secka A."/>
            <person name="Antonio M."/>
            <person name="Oren A."/>
            <person name="Chaudhuri R.R."/>
            <person name="La Ragione R."/>
            <person name="Hildebrand F."/>
            <person name="Pallen M.J."/>
        </authorList>
    </citation>
    <scope>NUCLEOTIDE SEQUENCE</scope>
    <source>
        <strain evidence="4">D3-1215</strain>
    </source>
</reference>
<organism evidence="4 5">
    <name type="scientific">Candidatus Enterocola intestinipullorum</name>
    <dbReference type="NCBI Taxonomy" id="2840783"/>
    <lineage>
        <taxon>Bacteria</taxon>
        <taxon>Pseudomonadati</taxon>
        <taxon>Bacteroidota</taxon>
        <taxon>Bacteroidia</taxon>
        <taxon>Bacteroidales</taxon>
        <taxon>Candidatus Enterocola</taxon>
    </lineage>
</organism>
<dbReference type="Gene3D" id="2.60.40.10">
    <property type="entry name" value="Immunoglobulins"/>
    <property type="match status" value="1"/>
</dbReference>
<dbReference type="SUPFAM" id="SSF51445">
    <property type="entry name" value="(Trans)glycosidases"/>
    <property type="match status" value="1"/>
</dbReference>
<dbReference type="AlphaFoldDB" id="A0A9D9EG58"/>
<protein>
    <submittedName>
        <fullName evidence="4">Glycoside hydrolase family 66 protein</fullName>
    </submittedName>
</protein>
<keyword evidence="4" id="KW-0378">Hydrolase</keyword>
<comment type="caution">
    <text evidence="4">The sequence shown here is derived from an EMBL/GenBank/DDBJ whole genome shotgun (WGS) entry which is preliminary data.</text>
</comment>
<dbReference type="GO" id="GO:0016787">
    <property type="term" value="F:hydrolase activity"/>
    <property type="evidence" value="ECO:0007669"/>
    <property type="project" value="UniProtKB-KW"/>
</dbReference>
<dbReference type="PROSITE" id="PS51257">
    <property type="entry name" value="PROKAR_LIPOPROTEIN"/>
    <property type="match status" value="1"/>
</dbReference>
<comment type="similarity">
    <text evidence="1">Belongs to the glycosyl hydrolase 66 family.</text>
</comment>
<feature type="chain" id="PRO_5038594223" evidence="3">
    <location>
        <begin position="21"/>
        <end position="594"/>
    </location>
</feature>
<dbReference type="InterPro" id="IPR013783">
    <property type="entry name" value="Ig-like_fold"/>
</dbReference>
<feature type="signal peptide" evidence="3">
    <location>
        <begin position="1"/>
        <end position="20"/>
    </location>
</feature>